<dbReference type="Gene3D" id="3.90.380.10">
    <property type="entry name" value="Naphthalene 1,2-dioxygenase Alpha Subunit, Chain A, domain 1"/>
    <property type="match status" value="2"/>
</dbReference>
<dbReference type="SUPFAM" id="SSF55961">
    <property type="entry name" value="Bet v1-like"/>
    <property type="match status" value="1"/>
</dbReference>
<dbReference type="GO" id="GO:0051537">
    <property type="term" value="F:2 iron, 2 sulfur cluster binding"/>
    <property type="evidence" value="ECO:0007669"/>
    <property type="project" value="UniProtKB-KW"/>
</dbReference>
<dbReference type="PRINTS" id="PR00090">
    <property type="entry name" value="RNGDIOXGNASE"/>
</dbReference>
<proteinExistence type="inferred from homology"/>
<dbReference type="InterPro" id="IPR001663">
    <property type="entry name" value="Rng_hydr_dOase-A"/>
</dbReference>
<evidence type="ECO:0000256" key="2">
    <source>
        <dbReference type="ARBA" id="ARBA00002149"/>
    </source>
</evidence>
<evidence type="ECO:0000256" key="1">
    <source>
        <dbReference type="ARBA" id="ARBA00001962"/>
    </source>
</evidence>
<keyword evidence="7" id="KW-0001">2Fe-2S</keyword>
<dbReference type="AlphaFoldDB" id="A0A6A6E7Z7"/>
<dbReference type="CDD" id="cd00680">
    <property type="entry name" value="RHO_alpha_C"/>
    <property type="match status" value="1"/>
</dbReference>
<keyword evidence="10" id="KW-0408">Iron</keyword>
<evidence type="ECO:0000256" key="12">
    <source>
        <dbReference type="ARBA" id="ARBA00049097"/>
    </source>
</evidence>
<dbReference type="EC" id="1.14.15.7" evidence="5"/>
<comment type="catalytic activity">
    <reaction evidence="12">
        <text>choline + 2 reduced [2Fe-2S]-[ferredoxin] + O2 + 2 H(+) = betaine aldehyde hydrate + 2 oxidized [2Fe-2S]-[ferredoxin] + H2O</text>
        <dbReference type="Rhea" id="RHEA:17769"/>
        <dbReference type="Rhea" id="RHEA-COMP:10000"/>
        <dbReference type="Rhea" id="RHEA-COMP:10001"/>
        <dbReference type="ChEBI" id="CHEBI:15354"/>
        <dbReference type="ChEBI" id="CHEBI:15377"/>
        <dbReference type="ChEBI" id="CHEBI:15378"/>
        <dbReference type="ChEBI" id="CHEBI:15379"/>
        <dbReference type="ChEBI" id="CHEBI:15870"/>
        <dbReference type="ChEBI" id="CHEBI:33737"/>
        <dbReference type="ChEBI" id="CHEBI:33738"/>
        <dbReference type="EC" id="1.14.15.7"/>
    </reaction>
</comment>
<evidence type="ECO:0000256" key="7">
    <source>
        <dbReference type="ARBA" id="ARBA00022714"/>
    </source>
</evidence>
<dbReference type="GO" id="GO:0005506">
    <property type="term" value="F:iron ion binding"/>
    <property type="evidence" value="ECO:0007669"/>
    <property type="project" value="InterPro"/>
</dbReference>
<evidence type="ECO:0000256" key="4">
    <source>
        <dbReference type="ARBA" id="ARBA00010848"/>
    </source>
</evidence>
<dbReference type="CDD" id="cd03469">
    <property type="entry name" value="Rieske_RO_Alpha_N"/>
    <property type="match status" value="1"/>
</dbReference>
<evidence type="ECO:0000256" key="10">
    <source>
        <dbReference type="ARBA" id="ARBA00023004"/>
    </source>
</evidence>
<dbReference type="InterPro" id="IPR017941">
    <property type="entry name" value="Rieske_2Fe-2S"/>
</dbReference>
<protein>
    <recommendedName>
        <fullName evidence="6">Choline monooxygenase, chloroplastic</fullName>
        <ecNumber evidence="5">1.14.15.7</ecNumber>
    </recommendedName>
</protein>
<name>A0A6A6E7Z7_9PEZI</name>
<dbReference type="InterPro" id="IPR036922">
    <property type="entry name" value="Rieske_2Fe-2S_sf"/>
</dbReference>
<dbReference type="PANTHER" id="PTHR43756">
    <property type="entry name" value="CHOLINE MONOOXYGENASE, CHLOROPLASTIC"/>
    <property type="match status" value="1"/>
</dbReference>
<evidence type="ECO:0000256" key="3">
    <source>
        <dbReference type="ARBA" id="ARBA00004866"/>
    </source>
</evidence>
<evidence type="ECO:0000256" key="11">
    <source>
        <dbReference type="ARBA" id="ARBA00023014"/>
    </source>
</evidence>
<dbReference type="PROSITE" id="PS51296">
    <property type="entry name" value="RIESKE"/>
    <property type="match status" value="1"/>
</dbReference>
<sequence length="391" mass="45522">MQATLPASWYREKAFYELERRAVFSKSWILISHSLRFEKPGEYVRYDMAGYPFFIIKDRSGNINAFLNVCRHRAFPLVHEDSGKVQILACKYHGWSYGLQGNLAKAPRFDQVHDFNKSEYSLFKIHTHIDARGFIWVNLDAAETPKISWEEQFKGVDLQPRLQNFNMGSYIYDHTWSMEGDFNWKTLVENYNECYHCPTAHPGLAVYISNSMKLHYGCTKNYIMHLGSGEKAGERAAFVSPTYVFPSASMTMTQPFFYMMSVVPKSATTSLMRYEVYRSKLVSDEEFTKEVEFYKQVEREDKWLANGTQANLNTDTYTTGPLHPDVEEAVGYFTQIVKRMLQDHMDEEKKRGTEWWPARRAPLRNSSLGDETFCRDICNLSKINEAPDLAW</sequence>
<gene>
    <name evidence="14" type="ORF">K469DRAFT_573700</name>
</gene>
<dbReference type="SUPFAM" id="SSF50022">
    <property type="entry name" value="ISP domain"/>
    <property type="match status" value="1"/>
</dbReference>
<dbReference type="Pfam" id="PF00355">
    <property type="entry name" value="Rieske"/>
    <property type="match status" value="1"/>
</dbReference>
<evidence type="ECO:0000256" key="6">
    <source>
        <dbReference type="ARBA" id="ARBA00014931"/>
    </source>
</evidence>
<keyword evidence="11" id="KW-0411">Iron-sulfur</keyword>
<comment type="cofactor">
    <cofactor evidence="1">
        <name>Fe cation</name>
        <dbReference type="ChEBI" id="CHEBI:24875"/>
    </cofactor>
</comment>
<evidence type="ECO:0000259" key="13">
    <source>
        <dbReference type="PROSITE" id="PS51296"/>
    </source>
</evidence>
<keyword evidence="9" id="KW-0560">Oxidoreductase</keyword>
<comment type="function">
    <text evidence="2">Catalyzes the first step of the osmoprotectant glycine betaine synthesis.</text>
</comment>
<comment type="pathway">
    <text evidence="3">Amine and polyamine biosynthesis; betaine biosynthesis via choline pathway; betaine aldehyde from choline (monooxygenase route): step 1/1.</text>
</comment>
<evidence type="ECO:0000256" key="9">
    <source>
        <dbReference type="ARBA" id="ARBA00023002"/>
    </source>
</evidence>
<evidence type="ECO:0000313" key="14">
    <source>
        <dbReference type="EMBL" id="KAF2186300.1"/>
    </source>
</evidence>
<accession>A0A6A6E7Z7</accession>
<dbReference type="EMBL" id="ML994630">
    <property type="protein sequence ID" value="KAF2186300.1"/>
    <property type="molecule type" value="Genomic_DNA"/>
</dbReference>
<keyword evidence="15" id="KW-1185">Reference proteome</keyword>
<dbReference type="Pfam" id="PF00848">
    <property type="entry name" value="Ring_hydroxyl_A"/>
    <property type="match status" value="2"/>
</dbReference>
<reference evidence="14" key="1">
    <citation type="journal article" date="2020" name="Stud. Mycol.">
        <title>101 Dothideomycetes genomes: a test case for predicting lifestyles and emergence of pathogens.</title>
        <authorList>
            <person name="Haridas S."/>
            <person name="Albert R."/>
            <person name="Binder M."/>
            <person name="Bloem J."/>
            <person name="Labutti K."/>
            <person name="Salamov A."/>
            <person name="Andreopoulos B."/>
            <person name="Baker S."/>
            <person name="Barry K."/>
            <person name="Bills G."/>
            <person name="Bluhm B."/>
            <person name="Cannon C."/>
            <person name="Castanera R."/>
            <person name="Culley D."/>
            <person name="Daum C."/>
            <person name="Ezra D."/>
            <person name="Gonzalez J."/>
            <person name="Henrissat B."/>
            <person name="Kuo A."/>
            <person name="Liang C."/>
            <person name="Lipzen A."/>
            <person name="Lutzoni F."/>
            <person name="Magnuson J."/>
            <person name="Mondo S."/>
            <person name="Nolan M."/>
            <person name="Ohm R."/>
            <person name="Pangilinan J."/>
            <person name="Park H.-J."/>
            <person name="Ramirez L."/>
            <person name="Alfaro M."/>
            <person name="Sun H."/>
            <person name="Tritt A."/>
            <person name="Yoshinaga Y."/>
            <person name="Zwiers L.-H."/>
            <person name="Turgeon B."/>
            <person name="Goodwin S."/>
            <person name="Spatafora J."/>
            <person name="Crous P."/>
            <person name="Grigoriev I."/>
        </authorList>
    </citation>
    <scope>NUCLEOTIDE SEQUENCE</scope>
    <source>
        <strain evidence="14">CBS 207.26</strain>
    </source>
</reference>
<dbReference type="GO" id="GO:0019285">
    <property type="term" value="P:glycine betaine biosynthetic process from choline"/>
    <property type="evidence" value="ECO:0007669"/>
    <property type="project" value="UniProtKB-UniPathway"/>
</dbReference>
<dbReference type="Proteomes" id="UP000800200">
    <property type="component" value="Unassembled WGS sequence"/>
</dbReference>
<evidence type="ECO:0000256" key="5">
    <source>
        <dbReference type="ARBA" id="ARBA00012763"/>
    </source>
</evidence>
<dbReference type="PANTHER" id="PTHR43756:SF5">
    <property type="entry name" value="CHOLINE MONOOXYGENASE, CHLOROPLASTIC"/>
    <property type="match status" value="1"/>
</dbReference>
<keyword evidence="8" id="KW-0479">Metal-binding</keyword>
<evidence type="ECO:0000313" key="15">
    <source>
        <dbReference type="Proteomes" id="UP000800200"/>
    </source>
</evidence>
<comment type="similarity">
    <text evidence="4">Belongs to the choline monooxygenase family.</text>
</comment>
<organism evidence="14 15">
    <name type="scientific">Zopfia rhizophila CBS 207.26</name>
    <dbReference type="NCBI Taxonomy" id="1314779"/>
    <lineage>
        <taxon>Eukaryota</taxon>
        <taxon>Fungi</taxon>
        <taxon>Dikarya</taxon>
        <taxon>Ascomycota</taxon>
        <taxon>Pezizomycotina</taxon>
        <taxon>Dothideomycetes</taxon>
        <taxon>Dothideomycetes incertae sedis</taxon>
        <taxon>Zopfiaceae</taxon>
        <taxon>Zopfia</taxon>
    </lineage>
</organism>
<dbReference type="InterPro" id="IPR015879">
    <property type="entry name" value="Ring_hydroxy_dOase_asu_C_dom"/>
</dbReference>
<evidence type="ECO:0000256" key="8">
    <source>
        <dbReference type="ARBA" id="ARBA00022723"/>
    </source>
</evidence>
<feature type="domain" description="Rieske" evidence="13">
    <location>
        <begin position="30"/>
        <end position="110"/>
    </location>
</feature>
<dbReference type="GO" id="GO:0019133">
    <property type="term" value="F:choline monooxygenase activity"/>
    <property type="evidence" value="ECO:0007669"/>
    <property type="project" value="UniProtKB-EC"/>
</dbReference>
<dbReference type="OrthoDB" id="426882at2759"/>
<dbReference type="Gene3D" id="2.102.10.10">
    <property type="entry name" value="Rieske [2Fe-2S] iron-sulphur domain"/>
    <property type="match status" value="1"/>
</dbReference>
<dbReference type="UniPathway" id="UPA00529">
    <property type="reaction ID" value="UER00430"/>
</dbReference>